<accession>A0ABR7GBQ5</accession>
<name>A0ABR7GBQ5_9FIRM</name>
<evidence type="ECO:0000313" key="1">
    <source>
        <dbReference type="EMBL" id="MBC5684878.1"/>
    </source>
</evidence>
<gene>
    <name evidence="1" type="ORF">H8S40_15260</name>
</gene>
<proteinExistence type="predicted"/>
<dbReference type="EMBL" id="JACOPE010000001">
    <property type="protein sequence ID" value="MBC5684878.1"/>
    <property type="molecule type" value="Genomic_DNA"/>
</dbReference>
<sequence length="107" mass="12490">MNNVIIVFKDGELKLEVNVRDNRESIWLNHQQIAELFDCDVKTINKHISNVLKEKLNEQVVVAKFESTTKHGAIEDKTQTGLIDYFNLNYLFTIAVDYFVAIARYRK</sequence>
<comment type="caution">
    <text evidence="1">The sequence shown here is derived from an EMBL/GenBank/DDBJ whole genome shotgun (WGS) entry which is preliminary data.</text>
</comment>
<dbReference type="RefSeq" id="WP_186865561.1">
    <property type="nucleotide sequence ID" value="NZ_JACOPE010000001.1"/>
</dbReference>
<dbReference type="PANTHER" id="PTHR35810:SF1">
    <property type="entry name" value="CYTOPLASMIC PROTEIN"/>
    <property type="match status" value="1"/>
</dbReference>
<protein>
    <submittedName>
        <fullName evidence="1">Virulence factor</fullName>
    </submittedName>
</protein>
<dbReference type="Proteomes" id="UP000631576">
    <property type="component" value="Unassembled WGS sequence"/>
</dbReference>
<organism evidence="1 2">
    <name type="scientific">Ruminococcus hominis</name>
    <dbReference type="NCBI Taxonomy" id="2763065"/>
    <lineage>
        <taxon>Bacteria</taxon>
        <taxon>Bacillati</taxon>
        <taxon>Bacillota</taxon>
        <taxon>Clostridia</taxon>
        <taxon>Eubacteriales</taxon>
        <taxon>Oscillospiraceae</taxon>
        <taxon>Ruminococcus</taxon>
    </lineage>
</organism>
<keyword evidence="2" id="KW-1185">Reference proteome</keyword>
<dbReference type="PANTHER" id="PTHR35810">
    <property type="entry name" value="CYTOPLASMIC PROTEIN-RELATED"/>
    <property type="match status" value="1"/>
</dbReference>
<reference evidence="1 2" key="1">
    <citation type="submission" date="2020-08" db="EMBL/GenBank/DDBJ databases">
        <title>Genome public.</title>
        <authorList>
            <person name="Liu C."/>
            <person name="Sun Q."/>
        </authorList>
    </citation>
    <scope>NUCLEOTIDE SEQUENCE [LARGE SCALE GENOMIC DNA]</scope>
    <source>
        <strain evidence="1 2">NSJ-13</strain>
    </source>
</reference>
<evidence type="ECO:0000313" key="2">
    <source>
        <dbReference type="Proteomes" id="UP000631576"/>
    </source>
</evidence>